<protein>
    <submittedName>
        <fullName evidence="1">Cytochrome P450</fullName>
    </submittedName>
</protein>
<gene>
    <name evidence="1" type="ORF">BV25DRAFT_919580</name>
</gene>
<keyword evidence="2" id="KW-1185">Reference proteome</keyword>
<dbReference type="EMBL" id="MU277217">
    <property type="protein sequence ID" value="KAI0060667.1"/>
    <property type="molecule type" value="Genomic_DNA"/>
</dbReference>
<accession>A0ACB8SWT5</accession>
<evidence type="ECO:0000313" key="2">
    <source>
        <dbReference type="Proteomes" id="UP000814140"/>
    </source>
</evidence>
<sequence>MFEWYTPSTAAALALVFLVVCWFRQNHTLDAIPTVGHSAPFLSYITAFRFITHAHLWIEEGYRKLVEDVVKAPDHILSAHGASRHTDHTFGPGVMEDPNHVAVIQMQLTRALATVFGDMYDELSATFDEAIPAKADGWMQVPVGEVLRDVICRVSNRVFVGAPLCRDKEYQQLNIAFSQSVFGRAWAINQFPRILRPIAGRFLSQLPALTRLQEKHLRPLIDDRRRKLEEHGGHWEGKPNDMLMWLMEAAKDDDASVVDISRRMLVVNFAAIHTTSMTLTHALYHLAESPEYVQPLRDEVEAVVASEGWSKSALGKMRKVDSFLRESQRLHGINTVAVKRLSLQPFTFSNGVTIPAGVFLSCPSRATHADDAHYPRADVFDGFRFAKLRESEGTKHQLASTTPEYLAFAHGRHACPGRFFAANELKAMLAHIVLTYDVKFPEGCDFPPDRFVGTVSSPGQADLLFRKRQV</sequence>
<dbReference type="Proteomes" id="UP000814140">
    <property type="component" value="Unassembled WGS sequence"/>
</dbReference>
<evidence type="ECO:0000313" key="1">
    <source>
        <dbReference type="EMBL" id="KAI0060667.1"/>
    </source>
</evidence>
<proteinExistence type="predicted"/>
<reference evidence="1" key="2">
    <citation type="journal article" date="2022" name="New Phytol.">
        <title>Evolutionary transition to the ectomycorrhizal habit in the genomes of a hyperdiverse lineage of mushroom-forming fungi.</title>
        <authorList>
            <person name="Looney B."/>
            <person name="Miyauchi S."/>
            <person name="Morin E."/>
            <person name="Drula E."/>
            <person name="Courty P.E."/>
            <person name="Kohler A."/>
            <person name="Kuo A."/>
            <person name="LaButti K."/>
            <person name="Pangilinan J."/>
            <person name="Lipzen A."/>
            <person name="Riley R."/>
            <person name="Andreopoulos W."/>
            <person name="He G."/>
            <person name="Johnson J."/>
            <person name="Nolan M."/>
            <person name="Tritt A."/>
            <person name="Barry K.W."/>
            <person name="Grigoriev I.V."/>
            <person name="Nagy L.G."/>
            <person name="Hibbett D."/>
            <person name="Henrissat B."/>
            <person name="Matheny P.B."/>
            <person name="Labbe J."/>
            <person name="Martin F.M."/>
        </authorList>
    </citation>
    <scope>NUCLEOTIDE SEQUENCE</scope>
    <source>
        <strain evidence="1">HHB10654</strain>
    </source>
</reference>
<name>A0ACB8SWT5_9AGAM</name>
<organism evidence="1 2">
    <name type="scientific">Artomyces pyxidatus</name>
    <dbReference type="NCBI Taxonomy" id="48021"/>
    <lineage>
        <taxon>Eukaryota</taxon>
        <taxon>Fungi</taxon>
        <taxon>Dikarya</taxon>
        <taxon>Basidiomycota</taxon>
        <taxon>Agaricomycotina</taxon>
        <taxon>Agaricomycetes</taxon>
        <taxon>Russulales</taxon>
        <taxon>Auriscalpiaceae</taxon>
        <taxon>Artomyces</taxon>
    </lineage>
</organism>
<comment type="caution">
    <text evidence="1">The sequence shown here is derived from an EMBL/GenBank/DDBJ whole genome shotgun (WGS) entry which is preliminary data.</text>
</comment>
<reference evidence="1" key="1">
    <citation type="submission" date="2021-03" db="EMBL/GenBank/DDBJ databases">
        <authorList>
            <consortium name="DOE Joint Genome Institute"/>
            <person name="Ahrendt S."/>
            <person name="Looney B.P."/>
            <person name="Miyauchi S."/>
            <person name="Morin E."/>
            <person name="Drula E."/>
            <person name="Courty P.E."/>
            <person name="Chicoki N."/>
            <person name="Fauchery L."/>
            <person name="Kohler A."/>
            <person name="Kuo A."/>
            <person name="Labutti K."/>
            <person name="Pangilinan J."/>
            <person name="Lipzen A."/>
            <person name="Riley R."/>
            <person name="Andreopoulos W."/>
            <person name="He G."/>
            <person name="Johnson J."/>
            <person name="Barry K.W."/>
            <person name="Grigoriev I.V."/>
            <person name="Nagy L."/>
            <person name="Hibbett D."/>
            <person name="Henrissat B."/>
            <person name="Matheny P.B."/>
            <person name="Labbe J."/>
            <person name="Martin F."/>
        </authorList>
    </citation>
    <scope>NUCLEOTIDE SEQUENCE</scope>
    <source>
        <strain evidence="1">HHB10654</strain>
    </source>
</reference>